<dbReference type="Proteomes" id="UP001139981">
    <property type="component" value="Unassembled WGS sequence"/>
</dbReference>
<name>A0ACC1M680_9FUNG</name>
<dbReference type="EMBL" id="JANBVB010000203">
    <property type="protein sequence ID" value="KAJ2896362.1"/>
    <property type="molecule type" value="Genomic_DNA"/>
</dbReference>
<keyword evidence="2" id="KW-1185">Reference proteome</keyword>
<proteinExistence type="predicted"/>
<evidence type="ECO:0000313" key="1">
    <source>
        <dbReference type="EMBL" id="KAJ2896362.1"/>
    </source>
</evidence>
<organism evidence="1 2">
    <name type="scientific">Coemansia aciculifera</name>
    <dbReference type="NCBI Taxonomy" id="417176"/>
    <lineage>
        <taxon>Eukaryota</taxon>
        <taxon>Fungi</taxon>
        <taxon>Fungi incertae sedis</taxon>
        <taxon>Zoopagomycota</taxon>
        <taxon>Kickxellomycotina</taxon>
        <taxon>Kickxellomycetes</taxon>
        <taxon>Kickxellales</taxon>
        <taxon>Kickxellaceae</taxon>
        <taxon>Coemansia</taxon>
    </lineage>
</organism>
<evidence type="ECO:0000313" key="2">
    <source>
        <dbReference type="Proteomes" id="UP001139981"/>
    </source>
</evidence>
<accession>A0ACC1M680</accession>
<gene>
    <name evidence="1" type="ORF">IWW38_002046</name>
</gene>
<reference evidence="1" key="1">
    <citation type="submission" date="2022-07" db="EMBL/GenBank/DDBJ databases">
        <title>Phylogenomic reconstructions and comparative analyses of Kickxellomycotina fungi.</title>
        <authorList>
            <person name="Reynolds N.K."/>
            <person name="Stajich J.E."/>
            <person name="Barry K."/>
            <person name="Grigoriev I.V."/>
            <person name="Crous P."/>
            <person name="Smith M.E."/>
        </authorList>
    </citation>
    <scope>NUCLEOTIDE SEQUENCE</scope>
    <source>
        <strain evidence="1">CBS 190363</strain>
    </source>
</reference>
<sequence length="420" mass="45998">MSPTEGIPQVVAAPKARSAEAPETLDEAVAQKVVAQVKHYFSDANLNHDPFMRKGVSENDGWVRFTTLIRFNKLRQILGAPLNPKVVEDPNKQAIAKPVRSPPIPQKFVELLAKTVKAGVSEDDAVEVNETAIRRKDAFMTSDAWFSRTVHAKGLPYGEERVGETDDLTAFFAQHGDVALLRLRRNPRTKAFKGNVLVEYATAEQAEAVAKMEDLSFEGHKLELAMLSAYHDEKLAAGDYMHPELHKPGETYKTYEEWCIATGRTPPSAQLDNRTGNRAASKTNSKTVEKKEFVVIPGMLAKFSGVEGETSIKDLKKALSVAGDVKFVDYEAGASEGIVRFKEAVAAQAIETHAEGLAVEDSSVVLKLAAVDEDTEKAFYERAKAASEKSEARSAQNSNGKRSGGRGGGNGQHRTKRFRK</sequence>
<protein>
    <submittedName>
        <fullName evidence="1">Uncharacterized protein</fullName>
    </submittedName>
</protein>
<comment type="caution">
    <text evidence="1">The sequence shown here is derived from an EMBL/GenBank/DDBJ whole genome shotgun (WGS) entry which is preliminary data.</text>
</comment>